<comment type="caution">
    <text evidence="1">The sequence shown here is derived from an EMBL/GenBank/DDBJ whole genome shotgun (WGS) entry which is preliminary data.</text>
</comment>
<dbReference type="InterPro" id="IPR029058">
    <property type="entry name" value="AB_hydrolase_fold"/>
</dbReference>
<dbReference type="InterPro" id="IPR050583">
    <property type="entry name" value="Mycobacterial_A85_antigen"/>
</dbReference>
<evidence type="ECO:0000313" key="1">
    <source>
        <dbReference type="EMBL" id="MDT0295295.1"/>
    </source>
</evidence>
<dbReference type="EMBL" id="JAVRBG010000011">
    <property type="protein sequence ID" value="MDT0295295.1"/>
    <property type="molecule type" value="Genomic_DNA"/>
</dbReference>
<dbReference type="GO" id="GO:0016787">
    <property type="term" value="F:hydrolase activity"/>
    <property type="evidence" value="ECO:0007669"/>
    <property type="project" value="UniProtKB-KW"/>
</dbReference>
<dbReference type="InterPro" id="IPR000801">
    <property type="entry name" value="Esterase-like"/>
</dbReference>
<accession>A0ABU2KKR2</accession>
<dbReference type="InterPro" id="IPR011990">
    <property type="entry name" value="TPR-like_helical_dom_sf"/>
</dbReference>
<gene>
    <name evidence="1" type="ORF">RLT85_11690</name>
</gene>
<keyword evidence="2" id="KW-1185">Reference proteome</keyword>
<dbReference type="Proteomes" id="UP001182991">
    <property type="component" value="Unassembled WGS sequence"/>
</dbReference>
<dbReference type="Pfam" id="PF00756">
    <property type="entry name" value="Esterase"/>
    <property type="match status" value="1"/>
</dbReference>
<protein>
    <submittedName>
        <fullName evidence="1">Alpha/beta hydrolase-fold protein</fullName>
    </submittedName>
</protein>
<proteinExistence type="predicted"/>
<reference evidence="2" key="1">
    <citation type="submission" date="2023-07" db="EMBL/GenBank/DDBJ databases">
        <title>Isolating and identifying novel microbial strains from the Mariana Trench.</title>
        <authorList>
            <person name="Fu H."/>
        </authorList>
    </citation>
    <scope>NUCLEOTIDE SEQUENCE [LARGE SCALE GENOMIC DNA]</scope>
    <source>
        <strain evidence="2">T-y2</strain>
    </source>
</reference>
<dbReference type="Gene3D" id="3.40.50.1820">
    <property type="entry name" value="alpha/beta hydrolase"/>
    <property type="match status" value="1"/>
</dbReference>
<organism evidence="1 2">
    <name type="scientific">Mesonia ostreae</name>
    <dbReference type="NCBI Taxonomy" id="861110"/>
    <lineage>
        <taxon>Bacteria</taxon>
        <taxon>Pseudomonadati</taxon>
        <taxon>Bacteroidota</taxon>
        <taxon>Flavobacteriia</taxon>
        <taxon>Flavobacteriales</taxon>
        <taxon>Flavobacteriaceae</taxon>
        <taxon>Mesonia</taxon>
    </lineage>
</organism>
<dbReference type="SUPFAM" id="SSF53474">
    <property type="entry name" value="alpha/beta-Hydrolases"/>
    <property type="match status" value="1"/>
</dbReference>
<dbReference type="Gene3D" id="1.25.40.10">
    <property type="entry name" value="Tetratricopeptide repeat domain"/>
    <property type="match status" value="1"/>
</dbReference>
<name>A0ABU2KKR2_9FLAO</name>
<dbReference type="PANTHER" id="PTHR48098:SF6">
    <property type="entry name" value="FERRI-BACILLIBACTIN ESTERASE BESA"/>
    <property type="match status" value="1"/>
</dbReference>
<dbReference type="PANTHER" id="PTHR48098">
    <property type="entry name" value="ENTEROCHELIN ESTERASE-RELATED"/>
    <property type="match status" value="1"/>
</dbReference>
<keyword evidence="1" id="KW-0378">Hydrolase</keyword>
<evidence type="ECO:0000313" key="2">
    <source>
        <dbReference type="Proteomes" id="UP001182991"/>
    </source>
</evidence>
<sequence length="383" mass="44819">MKTSYLLLCFTLLFSHIGFSQVEYKVLESKKLQAEREIKIQLPRNYKSNTDKTYPLILVLDGDYLFEPIAGNVDYYSYWEDMPEALVVGINQSESRKEDTRLDIQDQLPLDKGADFFEFLGGELLPLLEENYRLSNFRIIAGHDKTANFMNYYLLKENPIFHGYINLSADYNDRIANNLPEIISSSNNKIWYYIATGSDDAGKLEEVNSQMIVELEKIDNEKFFFYSNNFEDATHYSLVARAIPDAIEGIFSSYRPINTKDYEDEVLTTKGSFYDYLIDRYDFIEELYNLDIKFRINDIMAISAAIEEKEKFDQYKDLGKLAQKEYPDSMIGSYFLGRYYEENGRPKRAKKEYLVAFSLNETSYLTKDMMLEKINQLKENFGL</sequence>
<dbReference type="RefSeq" id="WP_311402236.1">
    <property type="nucleotide sequence ID" value="NZ_JAVRBG010000011.1"/>
</dbReference>